<dbReference type="GO" id="GO:0006998">
    <property type="term" value="P:nuclear envelope organization"/>
    <property type="evidence" value="ECO:0007669"/>
    <property type="project" value="InterPro"/>
</dbReference>
<evidence type="ECO:0000256" key="1">
    <source>
        <dbReference type="SAM" id="MobiDB-lite"/>
    </source>
</evidence>
<feature type="region of interest" description="Disordered" evidence="1">
    <location>
        <begin position="389"/>
        <end position="430"/>
    </location>
</feature>
<reference evidence="4" key="1">
    <citation type="submission" date="2023-10" db="EMBL/GenBank/DDBJ databases">
        <authorList>
            <person name="Noh H."/>
        </authorList>
    </citation>
    <scope>NUCLEOTIDE SEQUENCE</scope>
    <source>
        <strain evidence="4">DUCC4014</strain>
    </source>
</reference>
<dbReference type="PANTHER" id="PTHR28136">
    <property type="entry name" value="NUCLEUS EXPORT PROTEIN BRR6"/>
    <property type="match status" value="1"/>
</dbReference>
<keyword evidence="2" id="KW-0472">Membrane</keyword>
<organism evidence="4 5">
    <name type="scientific">Vanrija pseudolonga</name>
    <dbReference type="NCBI Taxonomy" id="143232"/>
    <lineage>
        <taxon>Eukaryota</taxon>
        <taxon>Fungi</taxon>
        <taxon>Dikarya</taxon>
        <taxon>Basidiomycota</taxon>
        <taxon>Agaricomycotina</taxon>
        <taxon>Tremellomycetes</taxon>
        <taxon>Trichosporonales</taxon>
        <taxon>Trichosporonaceae</taxon>
        <taxon>Vanrija</taxon>
    </lineage>
</organism>
<dbReference type="SMART" id="SM01042">
    <property type="entry name" value="Brr6_like_C_C"/>
    <property type="match status" value="1"/>
</dbReference>
<name>A0AAF0YG47_9TREE</name>
<dbReference type="AlphaFoldDB" id="A0AAF0YG47"/>
<evidence type="ECO:0000313" key="4">
    <source>
        <dbReference type="EMBL" id="WOO86140.1"/>
    </source>
</evidence>
<evidence type="ECO:0000256" key="2">
    <source>
        <dbReference type="SAM" id="Phobius"/>
    </source>
</evidence>
<feature type="domain" description="Brl1/Brr6" evidence="3">
    <location>
        <begin position="224"/>
        <end position="357"/>
    </location>
</feature>
<keyword evidence="5" id="KW-1185">Reference proteome</keyword>
<protein>
    <submittedName>
        <fullName evidence="4">Nucleus export protein BRR6</fullName>
    </submittedName>
</protein>
<feature type="compositionally biased region" description="Low complexity" evidence="1">
    <location>
        <begin position="130"/>
        <end position="142"/>
    </location>
</feature>
<evidence type="ECO:0000259" key="3">
    <source>
        <dbReference type="SMART" id="SM01042"/>
    </source>
</evidence>
<dbReference type="GeneID" id="87812789"/>
<feature type="region of interest" description="Disordered" evidence="1">
    <location>
        <begin position="27"/>
        <end position="63"/>
    </location>
</feature>
<dbReference type="RefSeq" id="XP_062632166.1">
    <property type="nucleotide sequence ID" value="XM_062776182.1"/>
</dbReference>
<feature type="transmembrane region" description="Helical" evidence="2">
    <location>
        <begin position="224"/>
        <end position="245"/>
    </location>
</feature>
<dbReference type="GO" id="GO:0031965">
    <property type="term" value="C:nuclear membrane"/>
    <property type="evidence" value="ECO:0007669"/>
    <property type="project" value="InterPro"/>
</dbReference>
<gene>
    <name evidence="4" type="primary">BRR6</name>
    <name evidence="4" type="ORF">LOC62_07G009628</name>
</gene>
<dbReference type="Proteomes" id="UP000827549">
    <property type="component" value="Chromosome 7"/>
</dbReference>
<dbReference type="PANTHER" id="PTHR28136:SF1">
    <property type="entry name" value="NUCLEUS EXPORT PROTEIN BRL1"/>
    <property type="match status" value="1"/>
</dbReference>
<proteinExistence type="predicted"/>
<keyword evidence="2" id="KW-0812">Transmembrane</keyword>
<keyword evidence="2" id="KW-1133">Transmembrane helix</keyword>
<dbReference type="EMBL" id="CP086720">
    <property type="protein sequence ID" value="WOO86140.1"/>
    <property type="molecule type" value="Genomic_DNA"/>
</dbReference>
<sequence>MAFRDRSGPMDVDASDPMARLADYALQDDGPARKRMHADGPGASPFTTPSQTPGFRFGPNTPFLFHAPPLPPAQKFEPYDPTRWARTDFGFGPRAAEVAAEEDVDMSFSLGGVPDSPARPAAMAAAAAAASSSSTPAKAAAPKPAPKAEEEATTASPERKIATGALTRVRRRRQEWTRRRRYDSDSDGDEDADAPVAVARRQEHHYNFNIPAPAVRHSEIPAILLGYVQLGFNLSLLAFFLYIALQFILAVRRDVQERIDEVSVEILQEIAECSALYLKNRCEPEFRVPAMENACYAWETCMNRDPAVVGRARVGAETFAGVINSFVDAISWKTMLFTVTTLSLLIILTNSALFNLRAKHQTTPPPPVHPPPHLPGMMYPSGYMPLHGGQAPHGGGALPHQQQQLPPHLQPPPAPEPSGVGKALGWFGKK</sequence>
<feature type="region of interest" description="Disordered" evidence="1">
    <location>
        <begin position="130"/>
        <end position="193"/>
    </location>
</feature>
<feature type="compositionally biased region" description="Basic residues" evidence="1">
    <location>
        <begin position="168"/>
        <end position="181"/>
    </location>
</feature>
<accession>A0AAF0YG47</accession>
<feature type="compositionally biased region" description="Low complexity" evidence="1">
    <location>
        <begin position="398"/>
        <end position="407"/>
    </location>
</feature>
<evidence type="ECO:0000313" key="5">
    <source>
        <dbReference type="Proteomes" id="UP000827549"/>
    </source>
</evidence>
<dbReference type="InterPro" id="IPR040202">
    <property type="entry name" value="Brl1/Brr6"/>
</dbReference>
<feature type="transmembrane region" description="Helical" evidence="2">
    <location>
        <begin position="335"/>
        <end position="356"/>
    </location>
</feature>
<dbReference type="Pfam" id="PF10104">
    <property type="entry name" value="Brr6_like_C_C"/>
    <property type="match status" value="1"/>
</dbReference>
<dbReference type="InterPro" id="IPR018767">
    <property type="entry name" value="Brl1/Brr6_dom"/>
</dbReference>
<dbReference type="GO" id="GO:0055088">
    <property type="term" value="P:lipid homeostasis"/>
    <property type="evidence" value="ECO:0007669"/>
    <property type="project" value="InterPro"/>
</dbReference>